<proteinExistence type="predicted"/>
<evidence type="ECO:0008006" key="2">
    <source>
        <dbReference type="Google" id="ProtNLM"/>
    </source>
</evidence>
<dbReference type="RefSeq" id="WP_304996225.1">
    <property type="nucleotide sequence ID" value="NZ_CP101717.1"/>
</dbReference>
<dbReference type="EMBL" id="CP101717">
    <property type="protein sequence ID" value="WLD58937.1"/>
    <property type="molecule type" value="Genomic_DNA"/>
</dbReference>
<dbReference type="AlphaFoldDB" id="A0AB38YI29"/>
<organism evidence="1">
    <name type="scientific">Salinispirillum sp. LH 10-3-1</name>
    <dbReference type="NCBI Taxonomy" id="2952525"/>
    <lineage>
        <taxon>Bacteria</taxon>
        <taxon>Pseudomonadati</taxon>
        <taxon>Pseudomonadota</taxon>
        <taxon>Gammaproteobacteria</taxon>
        <taxon>Oceanospirillales</taxon>
        <taxon>Saccharospirillaceae</taxon>
        <taxon>Salinispirillum</taxon>
    </lineage>
</organism>
<name>A0AB38YI29_9GAMM</name>
<sequence length="489" mass="55590">MSVKRFVIVALVALILWPAAGWVFLYSTADRMAHQATAALHDLVIQHSDWQLTTTQVGYRLGIVPAVQLHNASLHIPGLDDPLQISNASLTGRWYSLWLFSWLPDRVVIHHGQWIQSASEQTAVDLTQAWAIAEALPRLQAPFVRLRAIDIQQLDVTLYDPDTATLVDATVSAELSRVRGQEYQLQSIADLRGDGWVDHGFAELHVEWGLRRDDLPVRLISLDANLEVHSSSREYGIYRWEAQAAQLYVNPTTQHFEARDLAYSEARSFGREESLPLETGVRWALINAEGTWAKVPVANAESRWRAATVRRAQVERPRSEWVEDLQWIQQYDQWNTRAPGTTGRTEISWQARLNHPELRQILVQLNQQQSSDNTLDRWRAEPANIAIDVTGQQTNHVLRGRADALSDLDNRTLHLNRLELSEQAGIDTYWLYGHLLLDDNQLSFDDLIGSERGTTANPYQSLRFWADCYDQHASSVVLSLMDCSASLRQ</sequence>
<reference evidence="1" key="1">
    <citation type="submission" date="2022-07" db="EMBL/GenBank/DDBJ databases">
        <title>Complete genome sequence of Salinispirillum sp. LH10-3-1 capable of multiple carbohydrate inversion isolated from a soda lake.</title>
        <authorList>
            <person name="Liu J."/>
            <person name="Zhai Y."/>
            <person name="Zhang H."/>
            <person name="Yang H."/>
            <person name="Qu J."/>
            <person name="Li J."/>
        </authorList>
    </citation>
    <scope>NUCLEOTIDE SEQUENCE</scope>
    <source>
        <strain evidence="1">LH 10-3-1</strain>
    </source>
</reference>
<accession>A0AB38YI29</accession>
<gene>
    <name evidence="1" type="ORF">NFC81_03895</name>
</gene>
<protein>
    <recommendedName>
        <fullName evidence="2">DUF945 family protein</fullName>
    </recommendedName>
</protein>
<evidence type="ECO:0000313" key="1">
    <source>
        <dbReference type="EMBL" id="WLD58937.1"/>
    </source>
</evidence>